<evidence type="ECO:0000313" key="2">
    <source>
        <dbReference type="EMBL" id="KIM33606.1"/>
    </source>
</evidence>
<dbReference type="HOGENOM" id="CLU_2102823_0_0_1"/>
<dbReference type="Gene3D" id="1.25.10.10">
    <property type="entry name" value="Leucine-rich Repeat Variant"/>
    <property type="match status" value="2"/>
</dbReference>
<evidence type="ECO:0000256" key="1">
    <source>
        <dbReference type="PROSITE-ProRule" id="PRU00103"/>
    </source>
</evidence>
<organism evidence="2 3">
    <name type="scientific">Serendipita vermifera MAFF 305830</name>
    <dbReference type="NCBI Taxonomy" id="933852"/>
    <lineage>
        <taxon>Eukaryota</taxon>
        <taxon>Fungi</taxon>
        <taxon>Dikarya</taxon>
        <taxon>Basidiomycota</taxon>
        <taxon>Agaricomycotina</taxon>
        <taxon>Agaricomycetes</taxon>
        <taxon>Sebacinales</taxon>
        <taxon>Serendipitaceae</taxon>
        <taxon>Serendipita</taxon>
    </lineage>
</organism>
<dbReference type="EMBL" id="KN824278">
    <property type="protein sequence ID" value="KIM33606.1"/>
    <property type="molecule type" value="Genomic_DNA"/>
</dbReference>
<protein>
    <recommendedName>
        <fullName evidence="4">TOG domain-containing protein</fullName>
    </recommendedName>
</protein>
<dbReference type="Proteomes" id="UP000054097">
    <property type="component" value="Unassembled WGS sequence"/>
</dbReference>
<accession>A0A0C3BQB6</accession>
<dbReference type="InterPro" id="IPR011989">
    <property type="entry name" value="ARM-like"/>
</dbReference>
<dbReference type="InterPro" id="IPR016024">
    <property type="entry name" value="ARM-type_fold"/>
</dbReference>
<evidence type="ECO:0000313" key="3">
    <source>
        <dbReference type="Proteomes" id="UP000054097"/>
    </source>
</evidence>
<evidence type="ECO:0008006" key="4">
    <source>
        <dbReference type="Google" id="ProtNLM"/>
    </source>
</evidence>
<gene>
    <name evidence="2" type="ORF">M408DRAFT_19870</name>
</gene>
<keyword evidence="3" id="KW-1185">Reference proteome</keyword>
<dbReference type="AlphaFoldDB" id="A0A0C3BQB6"/>
<reference evidence="3" key="2">
    <citation type="submission" date="2015-01" db="EMBL/GenBank/DDBJ databases">
        <title>Evolutionary Origins and Diversification of the Mycorrhizal Mutualists.</title>
        <authorList>
            <consortium name="DOE Joint Genome Institute"/>
            <consortium name="Mycorrhizal Genomics Consortium"/>
            <person name="Kohler A."/>
            <person name="Kuo A."/>
            <person name="Nagy L.G."/>
            <person name="Floudas D."/>
            <person name="Copeland A."/>
            <person name="Barry K.W."/>
            <person name="Cichocki N."/>
            <person name="Veneault-Fourrey C."/>
            <person name="LaButti K."/>
            <person name="Lindquist E.A."/>
            <person name="Lipzen A."/>
            <person name="Lundell T."/>
            <person name="Morin E."/>
            <person name="Murat C."/>
            <person name="Riley R."/>
            <person name="Ohm R."/>
            <person name="Sun H."/>
            <person name="Tunlid A."/>
            <person name="Henrissat B."/>
            <person name="Grigoriev I.V."/>
            <person name="Hibbett D.S."/>
            <person name="Martin F."/>
        </authorList>
    </citation>
    <scope>NUCLEOTIDE SEQUENCE [LARGE SCALE GENOMIC DNA]</scope>
    <source>
        <strain evidence="3">MAFF 305830</strain>
    </source>
</reference>
<name>A0A0C3BQB6_SERVB</name>
<sequence length="116" mass="12154">MSIELTSDMIALGNSGLTSYISILAHHNGLRTSIRAAIPRLVQVLKDVNRSVRRAAAAAISDVQAAAMAAISELGKIAELHDGIRPAIPQLIEFLKDGDDDVRAAAAAAISELGKI</sequence>
<feature type="repeat" description="HEAT" evidence="1">
    <location>
        <begin position="87"/>
        <end position="116"/>
    </location>
</feature>
<reference evidence="2 3" key="1">
    <citation type="submission" date="2014-04" db="EMBL/GenBank/DDBJ databases">
        <authorList>
            <consortium name="DOE Joint Genome Institute"/>
            <person name="Kuo A."/>
            <person name="Zuccaro A."/>
            <person name="Kohler A."/>
            <person name="Nagy L.G."/>
            <person name="Floudas D."/>
            <person name="Copeland A."/>
            <person name="Barry K.W."/>
            <person name="Cichocki N."/>
            <person name="Veneault-Fourrey C."/>
            <person name="LaButti K."/>
            <person name="Lindquist E.A."/>
            <person name="Lipzen A."/>
            <person name="Lundell T."/>
            <person name="Morin E."/>
            <person name="Murat C."/>
            <person name="Sun H."/>
            <person name="Tunlid A."/>
            <person name="Henrissat B."/>
            <person name="Grigoriev I.V."/>
            <person name="Hibbett D.S."/>
            <person name="Martin F."/>
            <person name="Nordberg H.P."/>
            <person name="Cantor M.N."/>
            <person name="Hua S.X."/>
        </authorList>
    </citation>
    <scope>NUCLEOTIDE SEQUENCE [LARGE SCALE GENOMIC DNA]</scope>
    <source>
        <strain evidence="2 3">MAFF 305830</strain>
    </source>
</reference>
<feature type="non-terminal residue" evidence="2">
    <location>
        <position position="116"/>
    </location>
</feature>
<dbReference type="Pfam" id="PF13513">
    <property type="entry name" value="HEAT_EZ"/>
    <property type="match status" value="1"/>
</dbReference>
<dbReference type="InterPro" id="IPR021133">
    <property type="entry name" value="HEAT_type_2"/>
</dbReference>
<proteinExistence type="predicted"/>
<dbReference type="SUPFAM" id="SSF48371">
    <property type="entry name" value="ARM repeat"/>
    <property type="match status" value="1"/>
</dbReference>
<dbReference type="PROSITE" id="PS50077">
    <property type="entry name" value="HEAT_REPEAT"/>
    <property type="match status" value="1"/>
</dbReference>